<feature type="domain" description="Peptidase S8/S53" evidence="6">
    <location>
        <begin position="165"/>
        <end position="464"/>
    </location>
</feature>
<dbReference type="PANTHER" id="PTHR43806:SF65">
    <property type="entry name" value="SERINE PROTEASE APRX"/>
    <property type="match status" value="1"/>
</dbReference>
<proteinExistence type="inferred from homology"/>
<dbReference type="PROSITE" id="PS51892">
    <property type="entry name" value="SUBTILASE"/>
    <property type="match status" value="1"/>
</dbReference>
<keyword evidence="3" id="KW-0378">Hydrolase</keyword>
<comment type="caution">
    <text evidence="7">The sequence shown here is derived from an EMBL/GenBank/DDBJ whole genome shotgun (WGS) entry which is preliminary data.</text>
</comment>
<comment type="similarity">
    <text evidence="1">Belongs to the peptidase S8 family.</text>
</comment>
<dbReference type="SUPFAM" id="SSF52743">
    <property type="entry name" value="Subtilisin-like"/>
    <property type="match status" value="1"/>
</dbReference>
<evidence type="ECO:0000256" key="2">
    <source>
        <dbReference type="ARBA" id="ARBA00022670"/>
    </source>
</evidence>
<feature type="compositionally biased region" description="Low complexity" evidence="5">
    <location>
        <begin position="680"/>
        <end position="694"/>
    </location>
</feature>
<evidence type="ECO:0000256" key="1">
    <source>
        <dbReference type="ARBA" id="ARBA00011073"/>
    </source>
</evidence>
<dbReference type="InterPro" id="IPR023828">
    <property type="entry name" value="Peptidase_S8_Ser-AS"/>
</dbReference>
<dbReference type="InterPro" id="IPR015500">
    <property type="entry name" value="Peptidase_S8_subtilisin-rel"/>
</dbReference>
<dbReference type="PANTHER" id="PTHR43806">
    <property type="entry name" value="PEPTIDASE S8"/>
    <property type="match status" value="1"/>
</dbReference>
<dbReference type="InterPro" id="IPR036852">
    <property type="entry name" value="Peptidase_S8/S53_dom_sf"/>
</dbReference>
<name>A0A0W8FB29_9ZZZZ</name>
<feature type="region of interest" description="Disordered" evidence="5">
    <location>
        <begin position="307"/>
        <end position="329"/>
    </location>
</feature>
<dbReference type="Gene3D" id="3.40.50.200">
    <property type="entry name" value="Peptidase S8/S53 domain"/>
    <property type="match status" value="1"/>
</dbReference>
<dbReference type="PROSITE" id="PS00137">
    <property type="entry name" value="SUBTILASE_HIS"/>
    <property type="match status" value="1"/>
</dbReference>
<evidence type="ECO:0000313" key="7">
    <source>
        <dbReference type="EMBL" id="KUG18072.1"/>
    </source>
</evidence>
<keyword evidence="4" id="KW-0720">Serine protease</keyword>
<sequence length="1235" mass="131557">MDRNAFILFSAASVLLLAVAGAQIAEAGSSDAVGKIDADLAEMLGGAGEERIPVIVMLKGTEALDIDGFDVKYSYQLIPGLAGEASSTTIREMAESDRVSAIYFDDPAKISAPVEDIASAPDNALVYDNSSVDGQDNDSDGPSDGYISPARIIKADKLWEMGIDGRGINVAVIDSGIDKNHPDLIGKVIAEKNFLANEITADDLLGHGTMIAGIIAGSGASSGGRYVGIAPGASLINVKVIDQNGDGRVSDIIAGIEWAIYNGADVLSLSLGGINLGETNPPITMAADNAADQGVVVCVAAGNRNSTENENQLSGASSSQLRGSPVELSQTEESSGKDVYFLFVPIVFALPPGLIDSPGDGVNVITLGSTDAAGHMASFSGSGPTRDDRIKPDVVAPGMDIISTVPAGLEGPEYVDTYYARESGTSLSTPIAAGLAALLLQEWSNLTPAGIKGAMTRGAAKLNNTHGVAYEAYYQGTGLLDALHSYQLLEELGDGMSGVVPDLWKPGRWAYLPSGEGVYVGLDTGADRPQKKIYALAPGDRDWNTRFVFFSNRERDGISLSAQGEIADWVSLQALPEHISSNSQHVFAASIQVPEDADPGDYSGSLDITDSGETVLEIPVSLTVAEPLSISLGKGGNSGSLTGNQWDYYYLDLPVGSRGIEVRLDWNSESDSIDADRNDSNSTAFSSTNASSTDLGSSLDLFLISPTSEYYAGGPEGSSKRVAIESPPSGRWLVAVYSENASVNASYTLQVEQEMIEPTPKRWHIDSANPGTNASIEILLENRGLAMENLSYAAVIENESLVEYEGRVGLKQIWNQTVNVTDETIRLSAELATIEGSRYSEVALVFEDPDGMASEEHADLGSGYLGPVEVSNPQAGRWAINVYGYNVPETGQPFRLTVKQYKEEPWSWISISGPDRLEAGSNQTLRASLALPQNPAQHQLQGYLKIWANNSSIQIPVSISLAGSGLVGLSSEKVLDEDEDGKHDQLVLGFGVNVTIPGNFRLNGVVNDCLGNRIDVIDQSQRLDEDGVIHVNVSGTDIWRAAKCGPIRIENLVLYDNTGNYLDRYEEDIRIDRDPKEFQAPPAYISGFVNQTTMEVIAVGVNLSVTKPGTYRIDGFILDDSGKEIGYEKVEERLNPGNHTLSLEFSPSDFIILEEVSRVRLVDLVLTSDGEELENRDLAWTSEEMDPLAFRAVPGSGEAMASQESVVPAGSDSNLPFPAAEGAVLRRENGTVVIS</sequence>
<dbReference type="PRINTS" id="PR00723">
    <property type="entry name" value="SUBTILISIN"/>
</dbReference>
<reference evidence="7" key="1">
    <citation type="journal article" date="2015" name="Proc. Natl. Acad. Sci. U.S.A.">
        <title>Networks of energetic and metabolic interactions define dynamics in microbial communities.</title>
        <authorList>
            <person name="Embree M."/>
            <person name="Liu J.K."/>
            <person name="Al-Bassam M.M."/>
            <person name="Zengler K."/>
        </authorList>
    </citation>
    <scope>NUCLEOTIDE SEQUENCE</scope>
</reference>
<dbReference type="Gene3D" id="2.60.120.380">
    <property type="match status" value="1"/>
</dbReference>
<dbReference type="GO" id="GO:0004252">
    <property type="term" value="F:serine-type endopeptidase activity"/>
    <property type="evidence" value="ECO:0007669"/>
    <property type="project" value="InterPro"/>
</dbReference>
<accession>A0A0W8FB29</accession>
<dbReference type="InterPro" id="IPR050131">
    <property type="entry name" value="Peptidase_S8_subtilisin-like"/>
</dbReference>
<dbReference type="Pfam" id="PF00082">
    <property type="entry name" value="Peptidase_S8"/>
    <property type="match status" value="1"/>
</dbReference>
<dbReference type="PROSITE" id="PS00138">
    <property type="entry name" value="SUBTILASE_SER"/>
    <property type="match status" value="1"/>
</dbReference>
<keyword evidence="2" id="KW-0645">Protease</keyword>
<dbReference type="PROSITE" id="PS00136">
    <property type="entry name" value="SUBTILASE_ASP"/>
    <property type="match status" value="1"/>
</dbReference>
<feature type="region of interest" description="Disordered" evidence="5">
    <location>
        <begin position="671"/>
        <end position="694"/>
    </location>
</feature>
<dbReference type="AlphaFoldDB" id="A0A0W8FB29"/>
<evidence type="ECO:0000259" key="6">
    <source>
        <dbReference type="Pfam" id="PF00082"/>
    </source>
</evidence>
<dbReference type="InterPro" id="IPR023827">
    <property type="entry name" value="Peptidase_S8_Asp-AS"/>
</dbReference>
<evidence type="ECO:0000256" key="3">
    <source>
        <dbReference type="ARBA" id="ARBA00022801"/>
    </source>
</evidence>
<evidence type="ECO:0000256" key="4">
    <source>
        <dbReference type="ARBA" id="ARBA00022825"/>
    </source>
</evidence>
<dbReference type="GO" id="GO:0006508">
    <property type="term" value="P:proteolysis"/>
    <property type="evidence" value="ECO:0007669"/>
    <property type="project" value="UniProtKB-KW"/>
</dbReference>
<organism evidence="7">
    <name type="scientific">hydrocarbon metagenome</name>
    <dbReference type="NCBI Taxonomy" id="938273"/>
    <lineage>
        <taxon>unclassified sequences</taxon>
        <taxon>metagenomes</taxon>
        <taxon>ecological metagenomes</taxon>
    </lineage>
</organism>
<dbReference type="EMBL" id="LNQE01001404">
    <property type="protein sequence ID" value="KUG18072.1"/>
    <property type="molecule type" value="Genomic_DNA"/>
</dbReference>
<dbReference type="InterPro" id="IPR000209">
    <property type="entry name" value="Peptidase_S8/S53_dom"/>
</dbReference>
<protein>
    <recommendedName>
        <fullName evidence="6">Peptidase S8/S53 domain-containing protein</fullName>
    </recommendedName>
</protein>
<gene>
    <name evidence="7" type="ORF">ASZ90_012257</name>
</gene>
<dbReference type="InterPro" id="IPR022398">
    <property type="entry name" value="Peptidase_S8_His-AS"/>
</dbReference>
<evidence type="ECO:0000256" key="5">
    <source>
        <dbReference type="SAM" id="MobiDB-lite"/>
    </source>
</evidence>